<dbReference type="EMBL" id="BMAW01031540">
    <property type="protein sequence ID" value="GFU21622.1"/>
    <property type="molecule type" value="Genomic_DNA"/>
</dbReference>
<name>A0A8X6QMM0_NEPPI</name>
<dbReference type="Proteomes" id="UP000887013">
    <property type="component" value="Unassembled WGS sequence"/>
</dbReference>
<sequence>MWNTQRYKADLAANSPISFSWTQWNGLHIYDDPARITPDALHPFHPVPSLATLRQLRACEEGTSMALTTINLTFLQTCSKIKSNIDLTWRLKTGPNAKEAENEPAEFLQRHEVGCFKS</sequence>
<evidence type="ECO:0000313" key="2">
    <source>
        <dbReference type="Proteomes" id="UP000887013"/>
    </source>
</evidence>
<gene>
    <name evidence="1" type="ORF">NPIL_185291</name>
</gene>
<protein>
    <submittedName>
        <fullName evidence="1">Uncharacterized protein</fullName>
    </submittedName>
</protein>
<evidence type="ECO:0000313" key="1">
    <source>
        <dbReference type="EMBL" id="GFU21622.1"/>
    </source>
</evidence>
<accession>A0A8X6QMM0</accession>
<keyword evidence="2" id="KW-1185">Reference proteome</keyword>
<reference evidence="1" key="1">
    <citation type="submission" date="2020-08" db="EMBL/GenBank/DDBJ databases">
        <title>Multicomponent nature underlies the extraordinary mechanical properties of spider dragline silk.</title>
        <authorList>
            <person name="Kono N."/>
            <person name="Nakamura H."/>
            <person name="Mori M."/>
            <person name="Yoshida Y."/>
            <person name="Ohtoshi R."/>
            <person name="Malay A.D."/>
            <person name="Moran D.A.P."/>
            <person name="Tomita M."/>
            <person name="Numata K."/>
            <person name="Arakawa K."/>
        </authorList>
    </citation>
    <scope>NUCLEOTIDE SEQUENCE</scope>
</reference>
<proteinExistence type="predicted"/>
<comment type="caution">
    <text evidence="1">The sequence shown here is derived from an EMBL/GenBank/DDBJ whole genome shotgun (WGS) entry which is preliminary data.</text>
</comment>
<organism evidence="1 2">
    <name type="scientific">Nephila pilipes</name>
    <name type="common">Giant wood spider</name>
    <name type="synonym">Nephila maculata</name>
    <dbReference type="NCBI Taxonomy" id="299642"/>
    <lineage>
        <taxon>Eukaryota</taxon>
        <taxon>Metazoa</taxon>
        <taxon>Ecdysozoa</taxon>
        <taxon>Arthropoda</taxon>
        <taxon>Chelicerata</taxon>
        <taxon>Arachnida</taxon>
        <taxon>Araneae</taxon>
        <taxon>Araneomorphae</taxon>
        <taxon>Entelegynae</taxon>
        <taxon>Araneoidea</taxon>
        <taxon>Nephilidae</taxon>
        <taxon>Nephila</taxon>
    </lineage>
</organism>
<dbReference type="AlphaFoldDB" id="A0A8X6QMM0"/>